<evidence type="ECO:0000256" key="1">
    <source>
        <dbReference type="SAM" id="MobiDB-lite"/>
    </source>
</evidence>
<feature type="region of interest" description="Disordered" evidence="1">
    <location>
        <begin position="32"/>
        <end position="51"/>
    </location>
</feature>
<dbReference type="Proteomes" id="UP001353858">
    <property type="component" value="Unassembled WGS sequence"/>
</dbReference>
<keyword evidence="3" id="KW-1185">Reference proteome</keyword>
<dbReference type="EMBL" id="JARPUR010000001">
    <property type="protein sequence ID" value="KAK4886531.1"/>
    <property type="molecule type" value="Genomic_DNA"/>
</dbReference>
<organism evidence="2 3">
    <name type="scientific">Aquatica leii</name>
    <dbReference type="NCBI Taxonomy" id="1421715"/>
    <lineage>
        <taxon>Eukaryota</taxon>
        <taxon>Metazoa</taxon>
        <taxon>Ecdysozoa</taxon>
        <taxon>Arthropoda</taxon>
        <taxon>Hexapoda</taxon>
        <taxon>Insecta</taxon>
        <taxon>Pterygota</taxon>
        <taxon>Neoptera</taxon>
        <taxon>Endopterygota</taxon>
        <taxon>Coleoptera</taxon>
        <taxon>Polyphaga</taxon>
        <taxon>Elateriformia</taxon>
        <taxon>Elateroidea</taxon>
        <taxon>Lampyridae</taxon>
        <taxon>Luciolinae</taxon>
        <taxon>Aquatica</taxon>
    </lineage>
</organism>
<evidence type="ECO:0000313" key="3">
    <source>
        <dbReference type="Proteomes" id="UP001353858"/>
    </source>
</evidence>
<accession>A0AAN7SDI6</accession>
<gene>
    <name evidence="2" type="ORF">RN001_002802</name>
</gene>
<name>A0AAN7SDI6_9COLE</name>
<protein>
    <submittedName>
        <fullName evidence="2">Uncharacterized protein</fullName>
    </submittedName>
</protein>
<sequence length="141" mass="16020">MSSKFKELKEITCAATKVSIATVSRIIKEGEADVEGKPQISSPGKKRESPVTLLQPYQKTIFRNFIYNFHKTESARVNLSALRNKVMADLDWKEVSAENVGEWIVCDSSDPRFQILNDDELIEIKNVEEEDDLNVEVEVDT</sequence>
<evidence type="ECO:0000313" key="2">
    <source>
        <dbReference type="EMBL" id="KAK4886531.1"/>
    </source>
</evidence>
<dbReference type="AlphaFoldDB" id="A0AAN7SDI6"/>
<reference evidence="3" key="1">
    <citation type="submission" date="2023-01" db="EMBL/GenBank/DDBJ databases">
        <title>Key to firefly adult light organ development and bioluminescence: homeobox transcription factors regulate luciferase expression and transportation to peroxisome.</title>
        <authorList>
            <person name="Fu X."/>
        </authorList>
    </citation>
    <scope>NUCLEOTIDE SEQUENCE [LARGE SCALE GENOMIC DNA]</scope>
</reference>
<proteinExistence type="predicted"/>
<comment type="caution">
    <text evidence="2">The sequence shown here is derived from an EMBL/GenBank/DDBJ whole genome shotgun (WGS) entry which is preliminary data.</text>
</comment>